<dbReference type="InterPro" id="IPR022907">
    <property type="entry name" value="VapC_family"/>
</dbReference>
<keyword evidence="11" id="KW-1185">Reference proteome</keyword>
<keyword evidence="6 8" id="KW-0460">Magnesium</keyword>
<sequence length="137" mass="15136">MSFLLDTNVVSELRKGKRANAAVLRWMAQVADDEIHLSVLVVAELRQGIERLRRRDPAGAEPLERWLSILLRVHGDRIFGVDLPIADLWGRLNVPHPLPAVDGLLAATALVHDLTVVTRNVQDVARTGARVLDPFAA</sequence>
<comment type="cofactor">
    <cofactor evidence="1 8">
        <name>Mg(2+)</name>
        <dbReference type="ChEBI" id="CHEBI:18420"/>
    </cofactor>
</comment>
<keyword evidence="5 8" id="KW-0378">Hydrolase</keyword>
<feature type="binding site" evidence="8">
    <location>
        <position position="102"/>
    </location>
    <ligand>
        <name>Mg(2+)</name>
        <dbReference type="ChEBI" id="CHEBI:18420"/>
    </ligand>
</feature>
<reference evidence="10 11" key="1">
    <citation type="submission" date="2021-12" db="EMBL/GenBank/DDBJ databases">
        <title>Discovery of the Pendulisporaceae a myxobacterial family with distinct sporulation behavior and unique specialized metabolism.</title>
        <authorList>
            <person name="Garcia R."/>
            <person name="Popoff A."/>
            <person name="Bader C.D."/>
            <person name="Loehr J."/>
            <person name="Walesch S."/>
            <person name="Walt C."/>
            <person name="Boldt J."/>
            <person name="Bunk B."/>
            <person name="Haeckl F.J.F.P.J."/>
            <person name="Gunesch A.P."/>
            <person name="Birkelbach J."/>
            <person name="Nuebel U."/>
            <person name="Pietschmann T."/>
            <person name="Bach T."/>
            <person name="Mueller R."/>
        </authorList>
    </citation>
    <scope>NUCLEOTIDE SEQUENCE [LARGE SCALE GENOMIC DNA]</scope>
    <source>
        <strain evidence="10 11">MSr11954</strain>
    </source>
</reference>
<dbReference type="Gene3D" id="3.40.50.1010">
    <property type="entry name" value="5'-nuclease"/>
    <property type="match status" value="1"/>
</dbReference>
<evidence type="ECO:0000256" key="5">
    <source>
        <dbReference type="ARBA" id="ARBA00022801"/>
    </source>
</evidence>
<keyword evidence="2 8" id="KW-1277">Toxin-antitoxin system</keyword>
<dbReference type="EC" id="3.1.-.-" evidence="8"/>
<evidence type="ECO:0000256" key="2">
    <source>
        <dbReference type="ARBA" id="ARBA00022649"/>
    </source>
</evidence>
<dbReference type="Pfam" id="PF01850">
    <property type="entry name" value="PIN"/>
    <property type="match status" value="1"/>
</dbReference>
<dbReference type="InterPro" id="IPR002716">
    <property type="entry name" value="PIN_dom"/>
</dbReference>
<dbReference type="InterPro" id="IPR029060">
    <property type="entry name" value="PIN-like_dom_sf"/>
</dbReference>
<dbReference type="PANTHER" id="PTHR33653:SF1">
    <property type="entry name" value="RIBONUCLEASE VAPC2"/>
    <property type="match status" value="1"/>
</dbReference>
<dbReference type="EMBL" id="CP089984">
    <property type="protein sequence ID" value="WXB10933.1"/>
    <property type="molecule type" value="Genomic_DNA"/>
</dbReference>
<feature type="binding site" evidence="8">
    <location>
        <position position="6"/>
    </location>
    <ligand>
        <name>Mg(2+)</name>
        <dbReference type="ChEBI" id="CHEBI:18420"/>
    </ligand>
</feature>
<evidence type="ECO:0000259" key="9">
    <source>
        <dbReference type="Pfam" id="PF01850"/>
    </source>
</evidence>
<dbReference type="Proteomes" id="UP001370348">
    <property type="component" value="Chromosome"/>
</dbReference>
<dbReference type="PANTHER" id="PTHR33653">
    <property type="entry name" value="RIBONUCLEASE VAPC2"/>
    <property type="match status" value="1"/>
</dbReference>
<keyword evidence="4 8" id="KW-0479">Metal-binding</keyword>
<protein>
    <recommendedName>
        <fullName evidence="8">Ribonuclease VapC</fullName>
        <shortName evidence="8">RNase VapC</shortName>
        <ecNumber evidence="8">3.1.-.-</ecNumber>
    </recommendedName>
    <alternativeName>
        <fullName evidence="8">Toxin VapC</fullName>
    </alternativeName>
</protein>
<accession>A0ABZ2LM02</accession>
<evidence type="ECO:0000256" key="1">
    <source>
        <dbReference type="ARBA" id="ARBA00001946"/>
    </source>
</evidence>
<evidence type="ECO:0000256" key="7">
    <source>
        <dbReference type="ARBA" id="ARBA00038093"/>
    </source>
</evidence>
<dbReference type="SUPFAM" id="SSF88723">
    <property type="entry name" value="PIN domain-like"/>
    <property type="match status" value="1"/>
</dbReference>
<name>A0ABZ2LM02_9BACT</name>
<proteinExistence type="inferred from homology"/>
<evidence type="ECO:0000256" key="6">
    <source>
        <dbReference type="ARBA" id="ARBA00022842"/>
    </source>
</evidence>
<evidence type="ECO:0000313" key="11">
    <source>
        <dbReference type="Proteomes" id="UP001370348"/>
    </source>
</evidence>
<dbReference type="CDD" id="cd18746">
    <property type="entry name" value="PIN_VapC4-5_FitB-like"/>
    <property type="match status" value="1"/>
</dbReference>
<dbReference type="HAMAP" id="MF_00265">
    <property type="entry name" value="VapC_Nob1"/>
    <property type="match status" value="1"/>
</dbReference>
<keyword evidence="3 8" id="KW-0540">Nuclease</keyword>
<evidence type="ECO:0000256" key="8">
    <source>
        <dbReference type="HAMAP-Rule" id="MF_00265"/>
    </source>
</evidence>
<comment type="function">
    <text evidence="8">Toxic component of a toxin-antitoxin (TA) system. An RNase.</text>
</comment>
<organism evidence="10 11">
    <name type="scientific">Pendulispora albinea</name>
    <dbReference type="NCBI Taxonomy" id="2741071"/>
    <lineage>
        <taxon>Bacteria</taxon>
        <taxon>Pseudomonadati</taxon>
        <taxon>Myxococcota</taxon>
        <taxon>Myxococcia</taxon>
        <taxon>Myxococcales</taxon>
        <taxon>Sorangiineae</taxon>
        <taxon>Pendulisporaceae</taxon>
        <taxon>Pendulispora</taxon>
    </lineage>
</organism>
<gene>
    <name evidence="8" type="primary">vapC</name>
    <name evidence="10" type="ORF">LZC94_23980</name>
</gene>
<evidence type="ECO:0000256" key="4">
    <source>
        <dbReference type="ARBA" id="ARBA00022723"/>
    </source>
</evidence>
<dbReference type="RefSeq" id="WP_394820549.1">
    <property type="nucleotide sequence ID" value="NZ_CP089984.1"/>
</dbReference>
<comment type="similarity">
    <text evidence="7 8">Belongs to the PINc/VapC protein family.</text>
</comment>
<keyword evidence="8" id="KW-0800">Toxin</keyword>
<evidence type="ECO:0000256" key="3">
    <source>
        <dbReference type="ARBA" id="ARBA00022722"/>
    </source>
</evidence>
<feature type="domain" description="PIN" evidence="9">
    <location>
        <begin position="4"/>
        <end position="120"/>
    </location>
</feature>
<evidence type="ECO:0000313" key="10">
    <source>
        <dbReference type="EMBL" id="WXB10933.1"/>
    </source>
</evidence>
<dbReference type="InterPro" id="IPR050556">
    <property type="entry name" value="Type_II_TA_system_RNase"/>
</dbReference>